<reference evidence="2" key="1">
    <citation type="submission" date="2020-10" db="EMBL/GenBank/DDBJ databases">
        <authorList>
            <person name="Gilroy R."/>
        </authorList>
    </citation>
    <scope>NUCLEOTIDE SEQUENCE</scope>
    <source>
        <strain evidence="2">B1-13419</strain>
    </source>
</reference>
<protein>
    <submittedName>
        <fullName evidence="2">Uncharacterized protein</fullName>
    </submittedName>
</protein>
<feature type="signal peptide" evidence="1">
    <location>
        <begin position="1"/>
        <end position="21"/>
    </location>
</feature>
<dbReference type="Proteomes" id="UP000823757">
    <property type="component" value="Unassembled WGS sequence"/>
</dbReference>
<evidence type="ECO:0000256" key="1">
    <source>
        <dbReference type="SAM" id="SignalP"/>
    </source>
</evidence>
<dbReference type="EMBL" id="JADIMD010000010">
    <property type="protein sequence ID" value="MBO8473801.1"/>
    <property type="molecule type" value="Genomic_DNA"/>
</dbReference>
<sequence length="280" mass="31405">MKRFLITLAVVLIPCVMFSQAQITTKKMKLEDFPEKTTKIVLSGNIFLDGEIEDAVKNQWTVSPYEFCTMQEFEELKGSDDYYFLITVLGQFKKESEPGLEMLSLVKGGKGADAGIDRMLEVITVPVCSSRYPSGREISFISPLIDIIQEQVQAAMLRDINAYAGLQASSSNMEPIRGKRIVIAESDINTDVDSLFVGWLEDSGVEVLPDDEADALMDAREANTIVSYTVSPYEAGPGSFCYKMLIDTQTHKLYYYRKSRITKRVGPGFLSEELARVVRR</sequence>
<feature type="chain" id="PRO_5038504437" evidence="1">
    <location>
        <begin position="22"/>
        <end position="280"/>
    </location>
</feature>
<proteinExistence type="predicted"/>
<evidence type="ECO:0000313" key="3">
    <source>
        <dbReference type="Proteomes" id="UP000823757"/>
    </source>
</evidence>
<reference evidence="2" key="2">
    <citation type="journal article" date="2021" name="PeerJ">
        <title>Extensive microbial diversity within the chicken gut microbiome revealed by metagenomics and culture.</title>
        <authorList>
            <person name="Gilroy R."/>
            <person name="Ravi A."/>
            <person name="Getino M."/>
            <person name="Pursley I."/>
            <person name="Horton D.L."/>
            <person name="Alikhan N.F."/>
            <person name="Baker D."/>
            <person name="Gharbi K."/>
            <person name="Hall N."/>
            <person name="Watson M."/>
            <person name="Adriaenssens E.M."/>
            <person name="Foster-Nyarko E."/>
            <person name="Jarju S."/>
            <person name="Secka A."/>
            <person name="Antonio M."/>
            <person name="Oren A."/>
            <person name="Chaudhuri R.R."/>
            <person name="La Ragione R."/>
            <person name="Hildebrand F."/>
            <person name="Pallen M.J."/>
        </authorList>
    </citation>
    <scope>NUCLEOTIDE SEQUENCE</scope>
    <source>
        <strain evidence="2">B1-13419</strain>
    </source>
</reference>
<evidence type="ECO:0000313" key="2">
    <source>
        <dbReference type="EMBL" id="MBO8473801.1"/>
    </source>
</evidence>
<organism evidence="2 3">
    <name type="scientific">Candidatus Cryptobacteroides faecigallinarum</name>
    <dbReference type="NCBI Taxonomy" id="2840763"/>
    <lineage>
        <taxon>Bacteria</taxon>
        <taxon>Pseudomonadati</taxon>
        <taxon>Bacteroidota</taxon>
        <taxon>Bacteroidia</taxon>
        <taxon>Bacteroidales</taxon>
        <taxon>Candidatus Cryptobacteroides</taxon>
    </lineage>
</organism>
<dbReference type="AlphaFoldDB" id="A0A9D9ILD6"/>
<keyword evidence="1" id="KW-0732">Signal</keyword>
<accession>A0A9D9ILD6</accession>
<name>A0A9D9ILD6_9BACT</name>
<gene>
    <name evidence="2" type="ORF">IAB91_00725</name>
</gene>
<comment type="caution">
    <text evidence="2">The sequence shown here is derived from an EMBL/GenBank/DDBJ whole genome shotgun (WGS) entry which is preliminary data.</text>
</comment>